<dbReference type="InterPro" id="IPR050979">
    <property type="entry name" value="LD-transpeptidase"/>
</dbReference>
<feature type="active site" description="Nucleophile" evidence="9">
    <location>
        <position position="211"/>
    </location>
</feature>
<evidence type="ECO:0000256" key="3">
    <source>
        <dbReference type="ARBA" id="ARBA00022676"/>
    </source>
</evidence>
<dbReference type="Pfam" id="PF03734">
    <property type="entry name" value="YkuD"/>
    <property type="match status" value="1"/>
</dbReference>
<keyword evidence="5" id="KW-0378">Hydrolase</keyword>
<dbReference type="GO" id="GO:0008360">
    <property type="term" value="P:regulation of cell shape"/>
    <property type="evidence" value="ECO:0007669"/>
    <property type="project" value="UniProtKB-UniRule"/>
</dbReference>
<evidence type="ECO:0000256" key="4">
    <source>
        <dbReference type="ARBA" id="ARBA00022679"/>
    </source>
</evidence>
<comment type="pathway">
    <text evidence="1 9">Cell wall biogenesis; peptidoglycan biosynthesis.</text>
</comment>
<evidence type="ECO:0000256" key="1">
    <source>
        <dbReference type="ARBA" id="ARBA00004752"/>
    </source>
</evidence>
<dbReference type="InterPro" id="IPR006311">
    <property type="entry name" value="TAT_signal"/>
</dbReference>
<dbReference type="GO" id="GO:0005576">
    <property type="term" value="C:extracellular region"/>
    <property type="evidence" value="ECO:0007669"/>
    <property type="project" value="TreeGrafter"/>
</dbReference>
<feature type="active site" description="Proton donor/acceptor" evidence="9">
    <location>
        <position position="195"/>
    </location>
</feature>
<keyword evidence="4" id="KW-0808">Transferase</keyword>
<dbReference type="InterPro" id="IPR005490">
    <property type="entry name" value="LD_TPept_cat_dom"/>
</dbReference>
<dbReference type="GO" id="GO:0016757">
    <property type="term" value="F:glycosyltransferase activity"/>
    <property type="evidence" value="ECO:0007669"/>
    <property type="project" value="UniProtKB-KW"/>
</dbReference>
<evidence type="ECO:0000313" key="11">
    <source>
        <dbReference type="EMBL" id="NDV85802.1"/>
    </source>
</evidence>
<keyword evidence="12" id="KW-1185">Reference proteome</keyword>
<feature type="domain" description="L,D-TPase catalytic" evidence="10">
    <location>
        <begin position="99"/>
        <end position="235"/>
    </location>
</feature>
<evidence type="ECO:0000256" key="8">
    <source>
        <dbReference type="ARBA" id="ARBA00023316"/>
    </source>
</evidence>
<dbReference type="GO" id="GO:0018104">
    <property type="term" value="P:peptidoglycan-protein cross-linking"/>
    <property type="evidence" value="ECO:0007669"/>
    <property type="project" value="TreeGrafter"/>
</dbReference>
<dbReference type="PROSITE" id="PS52029">
    <property type="entry name" value="LD_TPASE"/>
    <property type="match status" value="1"/>
</dbReference>
<dbReference type="FunFam" id="2.40.440.10:FF:000002">
    <property type="entry name" value="L,D-transpeptidase ErfK/SrfK"/>
    <property type="match status" value="1"/>
</dbReference>
<dbReference type="RefSeq" id="WP_163042499.1">
    <property type="nucleotide sequence ID" value="NZ_JAAAMJ010000001.1"/>
</dbReference>
<evidence type="ECO:0000259" key="10">
    <source>
        <dbReference type="PROSITE" id="PS52029"/>
    </source>
</evidence>
<evidence type="ECO:0000256" key="9">
    <source>
        <dbReference type="PROSITE-ProRule" id="PRU01373"/>
    </source>
</evidence>
<keyword evidence="7 9" id="KW-0573">Peptidoglycan synthesis</keyword>
<comment type="similarity">
    <text evidence="2">Belongs to the YkuD family.</text>
</comment>
<dbReference type="UniPathway" id="UPA00219"/>
<dbReference type="GO" id="GO:0071972">
    <property type="term" value="F:peptidoglycan L,D-transpeptidase activity"/>
    <property type="evidence" value="ECO:0007669"/>
    <property type="project" value="TreeGrafter"/>
</dbReference>
<evidence type="ECO:0000313" key="12">
    <source>
        <dbReference type="Proteomes" id="UP000476332"/>
    </source>
</evidence>
<evidence type="ECO:0000256" key="6">
    <source>
        <dbReference type="ARBA" id="ARBA00022960"/>
    </source>
</evidence>
<comment type="caution">
    <text evidence="11">The sequence shown here is derived from an EMBL/GenBank/DDBJ whole genome shotgun (WGS) entry which is preliminary data.</text>
</comment>
<evidence type="ECO:0000256" key="5">
    <source>
        <dbReference type="ARBA" id="ARBA00022801"/>
    </source>
</evidence>
<dbReference type="PROSITE" id="PS51318">
    <property type="entry name" value="TAT"/>
    <property type="match status" value="1"/>
</dbReference>
<dbReference type="PANTHER" id="PTHR30582:SF24">
    <property type="entry name" value="L,D-TRANSPEPTIDASE ERFK_SRFK-RELATED"/>
    <property type="match status" value="1"/>
</dbReference>
<dbReference type="GO" id="GO:0071555">
    <property type="term" value="P:cell wall organization"/>
    <property type="evidence" value="ECO:0007669"/>
    <property type="project" value="UniProtKB-UniRule"/>
</dbReference>
<dbReference type="SUPFAM" id="SSF141523">
    <property type="entry name" value="L,D-transpeptidase catalytic domain-like"/>
    <property type="match status" value="1"/>
</dbReference>
<dbReference type="CDD" id="cd16913">
    <property type="entry name" value="YkuD_like"/>
    <property type="match status" value="1"/>
</dbReference>
<reference evidence="11 12" key="1">
    <citation type="submission" date="2020-01" db="EMBL/GenBank/DDBJ databases">
        <title>Genomes of bacteria type strains.</title>
        <authorList>
            <person name="Chen J."/>
            <person name="Zhu S."/>
            <person name="Chen J."/>
        </authorList>
    </citation>
    <scope>NUCLEOTIDE SEQUENCE [LARGE SCALE GENOMIC DNA]</scope>
    <source>
        <strain evidence="11 12">KCTC 52919</strain>
    </source>
</reference>
<evidence type="ECO:0000256" key="7">
    <source>
        <dbReference type="ARBA" id="ARBA00022984"/>
    </source>
</evidence>
<gene>
    <name evidence="11" type="ORF">GTW51_03700</name>
</gene>
<keyword evidence="3" id="KW-0328">Glycosyltransferase</keyword>
<organism evidence="11 12">
    <name type="scientific">Aurantimonas aggregata</name>
    <dbReference type="NCBI Taxonomy" id="2047720"/>
    <lineage>
        <taxon>Bacteria</taxon>
        <taxon>Pseudomonadati</taxon>
        <taxon>Pseudomonadota</taxon>
        <taxon>Alphaproteobacteria</taxon>
        <taxon>Hyphomicrobiales</taxon>
        <taxon>Aurantimonadaceae</taxon>
        <taxon>Aurantimonas</taxon>
    </lineage>
</organism>
<dbReference type="InterPro" id="IPR038063">
    <property type="entry name" value="Transpep_catalytic_dom"/>
</dbReference>
<accession>A0A6L9MDZ1</accession>
<proteinExistence type="inferred from homology"/>
<protein>
    <submittedName>
        <fullName evidence="11">L,D-transpeptidase family protein</fullName>
    </submittedName>
</protein>
<name>A0A6L9MDZ1_9HYPH</name>
<dbReference type="Proteomes" id="UP000476332">
    <property type="component" value="Unassembled WGS sequence"/>
</dbReference>
<sequence>MTQTDDLTPSRRKFLVGLGIGATALMAGCTSGPRASIVGVAYPGAAGGGGLFRSVDPRYARMYSRVVDDGHVIPAPDLSRVDPLYYRQEVADPTGERPGTVVVDTASRFAYVVMPSGRAMRYGVGVGREGFGWSGRAVVQWKRKWPTWTPPREMIARKPELAQYADGMEPGIANPLGARALYLFQGGKDTLYRLHGTPEYWTIGTSGSSGCIRFMNQDIIDLYERVPSGSPVVVRQGGLSV</sequence>
<keyword evidence="8 9" id="KW-0961">Cell wall biogenesis/degradation</keyword>
<dbReference type="EMBL" id="JAAAMJ010000001">
    <property type="protein sequence ID" value="NDV85802.1"/>
    <property type="molecule type" value="Genomic_DNA"/>
</dbReference>
<dbReference type="AlphaFoldDB" id="A0A6L9MDZ1"/>
<dbReference type="Gene3D" id="2.40.440.10">
    <property type="entry name" value="L,D-transpeptidase catalytic domain-like"/>
    <property type="match status" value="1"/>
</dbReference>
<keyword evidence="6 9" id="KW-0133">Cell shape</keyword>
<evidence type="ECO:0000256" key="2">
    <source>
        <dbReference type="ARBA" id="ARBA00005992"/>
    </source>
</evidence>
<dbReference type="PANTHER" id="PTHR30582">
    <property type="entry name" value="L,D-TRANSPEPTIDASE"/>
    <property type="match status" value="1"/>
</dbReference>